<name>A0A1V6SDF4_9EURO</name>
<comment type="caution">
    <text evidence="1">The sequence shown here is derived from an EMBL/GenBank/DDBJ whole genome shotgun (WGS) entry which is preliminary data.</text>
</comment>
<accession>A0A1V6SDF4</accession>
<dbReference type="Proteomes" id="UP000191518">
    <property type="component" value="Unassembled WGS sequence"/>
</dbReference>
<protein>
    <submittedName>
        <fullName evidence="1">Uncharacterized protein</fullName>
    </submittedName>
</protein>
<proteinExistence type="predicted"/>
<reference evidence="2" key="1">
    <citation type="journal article" date="2017" name="Nat. Microbiol.">
        <title>Global analysis of biosynthetic gene clusters reveals vast potential of secondary metabolite production in Penicillium species.</title>
        <authorList>
            <person name="Nielsen J.C."/>
            <person name="Grijseels S."/>
            <person name="Prigent S."/>
            <person name="Ji B."/>
            <person name="Dainat J."/>
            <person name="Nielsen K.F."/>
            <person name="Frisvad J.C."/>
            <person name="Workman M."/>
            <person name="Nielsen J."/>
        </authorList>
    </citation>
    <scope>NUCLEOTIDE SEQUENCE [LARGE SCALE GENOMIC DNA]</scope>
    <source>
        <strain evidence="2">IBT 29486</strain>
    </source>
</reference>
<dbReference type="AlphaFoldDB" id="A0A1V6SDF4"/>
<evidence type="ECO:0000313" key="1">
    <source>
        <dbReference type="EMBL" id="OQE12031.1"/>
    </source>
</evidence>
<dbReference type="EMBL" id="MDYP01000001">
    <property type="protein sequence ID" value="OQE12031.1"/>
    <property type="molecule type" value="Genomic_DNA"/>
</dbReference>
<evidence type="ECO:0000313" key="2">
    <source>
        <dbReference type="Proteomes" id="UP000191518"/>
    </source>
</evidence>
<sequence>MLQLMLAVPVPIRRANCAIGSLQHVTPLLFFETLQEARVESNLVQSLLTVNWRMAQTLQSVRMNAVRTYKSTQRQTGLNTLRCLVTLLATSALWILQPWYSDVGMGIIMVVSHEYGLDEGDEYG</sequence>
<gene>
    <name evidence="1" type="ORF">PENVUL_c001G00827</name>
</gene>
<keyword evidence="2" id="KW-1185">Reference proteome</keyword>
<organism evidence="1 2">
    <name type="scientific">Penicillium vulpinum</name>
    <dbReference type="NCBI Taxonomy" id="29845"/>
    <lineage>
        <taxon>Eukaryota</taxon>
        <taxon>Fungi</taxon>
        <taxon>Dikarya</taxon>
        <taxon>Ascomycota</taxon>
        <taxon>Pezizomycotina</taxon>
        <taxon>Eurotiomycetes</taxon>
        <taxon>Eurotiomycetidae</taxon>
        <taxon>Eurotiales</taxon>
        <taxon>Aspergillaceae</taxon>
        <taxon>Penicillium</taxon>
    </lineage>
</organism>